<evidence type="ECO:0000256" key="3">
    <source>
        <dbReference type="ARBA" id="ARBA00023027"/>
    </source>
</evidence>
<dbReference type="AlphaFoldDB" id="F8FML6"/>
<dbReference type="InterPro" id="IPR006097">
    <property type="entry name" value="Glu/Leu/Phe/Val/Trp_DH_dimer"/>
</dbReference>
<dbReference type="PRINTS" id="PR00082">
    <property type="entry name" value="GLFDHDRGNASE"/>
</dbReference>
<dbReference type="GO" id="GO:0006520">
    <property type="term" value="P:amino acid metabolic process"/>
    <property type="evidence" value="ECO:0007669"/>
    <property type="project" value="InterPro"/>
</dbReference>
<reference evidence="8 9" key="2">
    <citation type="journal article" date="2013" name="Genome Announc.">
        <title>Genome Sequence of Growth-Improving Paenibacillus mucilaginosus Strain KNP414.</title>
        <authorList>
            <person name="Lu J.J."/>
            <person name="Wang J.F."/>
            <person name="Hu X.F."/>
        </authorList>
    </citation>
    <scope>NUCLEOTIDE SEQUENCE [LARGE SCALE GENOMIC DNA]</scope>
    <source>
        <strain evidence="8 9">KNP414</strain>
    </source>
</reference>
<dbReference type="Proteomes" id="UP000006620">
    <property type="component" value="Chromosome"/>
</dbReference>
<organism evidence="8 9">
    <name type="scientific">Paenibacillus mucilaginosus (strain KNP414)</name>
    <dbReference type="NCBI Taxonomy" id="1036673"/>
    <lineage>
        <taxon>Bacteria</taxon>
        <taxon>Bacillati</taxon>
        <taxon>Bacillota</taxon>
        <taxon>Bacilli</taxon>
        <taxon>Bacillales</taxon>
        <taxon>Paenibacillaceae</taxon>
        <taxon>Paenibacillus</taxon>
    </lineage>
</organism>
<dbReference type="SUPFAM" id="SSF53223">
    <property type="entry name" value="Aminoacid dehydrogenase-like, N-terminal domain"/>
    <property type="match status" value="1"/>
</dbReference>
<dbReference type="InterPro" id="IPR006096">
    <property type="entry name" value="Glu/Leu/Phe/Val/Trp_DH_C"/>
</dbReference>
<dbReference type="SUPFAM" id="SSF51735">
    <property type="entry name" value="NAD(P)-binding Rossmann-fold domains"/>
    <property type="match status" value="1"/>
</dbReference>
<dbReference type="Pfam" id="PF02812">
    <property type="entry name" value="ELFV_dehydrog_N"/>
    <property type="match status" value="1"/>
</dbReference>
<dbReference type="InterPro" id="IPR006095">
    <property type="entry name" value="Glu/Leu/Phe/Val/Trp_DH"/>
</dbReference>
<dbReference type="PROSITE" id="PS00074">
    <property type="entry name" value="GLFV_DEHYDROGENASE"/>
    <property type="match status" value="1"/>
</dbReference>
<dbReference type="CDD" id="cd01075">
    <property type="entry name" value="NAD_bind_Leu_Phe_Val_DH"/>
    <property type="match status" value="1"/>
</dbReference>
<keyword evidence="2 6" id="KW-0560">Oxidoreductase</keyword>
<evidence type="ECO:0000259" key="7">
    <source>
        <dbReference type="SMART" id="SM00839"/>
    </source>
</evidence>
<dbReference type="InterPro" id="IPR033524">
    <property type="entry name" value="Glu/Leu/Phe/Val_DH_AS"/>
</dbReference>
<feature type="binding site" evidence="5">
    <location>
        <begin position="209"/>
        <end position="214"/>
    </location>
    <ligand>
        <name>NAD(+)</name>
        <dbReference type="ChEBI" id="CHEBI:57540"/>
    </ligand>
</feature>
<evidence type="ECO:0000313" key="9">
    <source>
        <dbReference type="Proteomes" id="UP000006620"/>
    </source>
</evidence>
<keyword evidence="5" id="KW-0547">Nucleotide-binding</keyword>
<gene>
    <name evidence="8" type="ordered locus">KNP414_05663</name>
</gene>
<dbReference type="Gene3D" id="3.40.50.10860">
    <property type="entry name" value="Leucine Dehydrogenase, chain A, domain 1"/>
    <property type="match status" value="1"/>
</dbReference>
<accession>F8FML6</accession>
<dbReference type="HOGENOM" id="CLU_025763_0_0_9"/>
<dbReference type="Pfam" id="PF00208">
    <property type="entry name" value="ELFV_dehydrog"/>
    <property type="match status" value="2"/>
</dbReference>
<evidence type="ECO:0000256" key="4">
    <source>
        <dbReference type="PIRSR" id="PIRSR000188-1"/>
    </source>
</evidence>
<dbReference type="PATRIC" id="fig|1036673.3.peg.5256"/>
<protein>
    <submittedName>
        <fullName evidence="8">Glu/Leu/Phe/Val dehydrogenase dimerization region</fullName>
    </submittedName>
</protein>
<reference evidence="9" key="1">
    <citation type="submission" date="2011-06" db="EMBL/GenBank/DDBJ databases">
        <title>Complete genome sequence of Paenibacillus mucilaginosus KNP414.</title>
        <authorList>
            <person name="Wang J."/>
            <person name="Hu S."/>
            <person name="Hu X."/>
            <person name="Zhang B."/>
            <person name="Dong D."/>
            <person name="Zhang S."/>
            <person name="Zhao K."/>
            <person name="Wu D."/>
        </authorList>
    </citation>
    <scope>NUCLEOTIDE SEQUENCE [LARGE SCALE GENOMIC DNA]</scope>
    <source>
        <strain evidence="9">KNP414</strain>
    </source>
</reference>
<comment type="similarity">
    <text evidence="1 6">Belongs to the Glu/Leu/Phe/Val dehydrogenases family.</text>
</comment>
<name>F8FML6_PAEMK</name>
<sequence>MLWQKGLSAGLISGLRRPAARGMKEGFGMDVLEAMRDFGCEQLAFASDPGSGLQAVIAVHSTKRGPAMGGCRLYPYASGTDAAADALRLAKGMTYKSAMAGLPYGGGKAVILGDPAGAKREERLRAFGRFVESLGGRYITGVDLGTEIRDMDVVALETRHVTDQTGSLCASGSLTAEMTAYGVFLGILASAKEAYGSESLAGRTAAVQGLGKVGASLCRYLHGAGAFLTVSDPDVGKARQAAAAYGAAVVAPDAIYDAPCDIFAPCALGGILNDATLPRLRCRIVAGAANNQLDRPEHGERLEQLGILYAPDYVINAGGVITTAVDLEGGTAKEAAQRVQEIYGTLRQVFYEADLYRTCTAKAADRRVERLLAGP</sequence>
<dbReference type="GO" id="GO:0000166">
    <property type="term" value="F:nucleotide binding"/>
    <property type="evidence" value="ECO:0007669"/>
    <property type="project" value="UniProtKB-KW"/>
</dbReference>
<evidence type="ECO:0000256" key="1">
    <source>
        <dbReference type="ARBA" id="ARBA00006382"/>
    </source>
</evidence>
<keyword evidence="3 5" id="KW-0520">NAD</keyword>
<evidence type="ECO:0000256" key="2">
    <source>
        <dbReference type="ARBA" id="ARBA00023002"/>
    </source>
</evidence>
<evidence type="ECO:0000313" key="8">
    <source>
        <dbReference type="EMBL" id="AEI44187.1"/>
    </source>
</evidence>
<dbReference type="PIRSF" id="PIRSF000188">
    <property type="entry name" value="Phe_leu_dh"/>
    <property type="match status" value="1"/>
</dbReference>
<dbReference type="InterPro" id="IPR016211">
    <property type="entry name" value="Glu/Phe/Leu/Val/Trp_DH_bac/arc"/>
</dbReference>
<evidence type="ECO:0000256" key="6">
    <source>
        <dbReference type="RuleBase" id="RU004417"/>
    </source>
</evidence>
<dbReference type="SMART" id="SM00839">
    <property type="entry name" value="ELFV_dehydrog"/>
    <property type="match status" value="1"/>
</dbReference>
<evidence type="ECO:0000256" key="5">
    <source>
        <dbReference type="PIRSR" id="PIRSR000188-2"/>
    </source>
</evidence>
<dbReference type="Gene3D" id="3.40.50.720">
    <property type="entry name" value="NAD(P)-binding Rossmann-like Domain"/>
    <property type="match status" value="1"/>
</dbReference>
<dbReference type="KEGG" id="pms:KNP414_05663"/>
<dbReference type="InterPro" id="IPR036291">
    <property type="entry name" value="NAD(P)-bd_dom_sf"/>
</dbReference>
<feature type="domain" description="Glutamate/phenylalanine/leucine/valine/L-tryptophan dehydrogenase C-terminal" evidence="7">
    <location>
        <begin position="172"/>
        <end position="374"/>
    </location>
</feature>
<dbReference type="PANTHER" id="PTHR42722">
    <property type="entry name" value="LEUCINE DEHYDROGENASE"/>
    <property type="match status" value="1"/>
</dbReference>
<dbReference type="GO" id="GO:0016639">
    <property type="term" value="F:oxidoreductase activity, acting on the CH-NH2 group of donors, NAD or NADP as acceptor"/>
    <property type="evidence" value="ECO:0007669"/>
    <property type="project" value="InterPro"/>
</dbReference>
<feature type="active site" description="Proton donor/acceptor" evidence="4">
    <location>
        <position position="108"/>
    </location>
</feature>
<proteinExistence type="inferred from homology"/>
<dbReference type="InterPro" id="IPR046346">
    <property type="entry name" value="Aminoacid_DH-like_N_sf"/>
</dbReference>
<dbReference type="PANTHER" id="PTHR42722:SF1">
    <property type="entry name" value="VALINE DEHYDROGENASE"/>
    <property type="match status" value="1"/>
</dbReference>
<dbReference type="EMBL" id="CP002869">
    <property type="protein sequence ID" value="AEI44187.1"/>
    <property type="molecule type" value="Genomic_DNA"/>
</dbReference>